<proteinExistence type="predicted"/>
<reference evidence="1" key="1">
    <citation type="submission" date="2022-02" db="EMBL/GenBank/DDBJ databases">
        <title>Towards deciphering the DNA virus diversity associated with rodent species in the families Cricetidae and Heteromyidae.</title>
        <authorList>
            <person name="Lund M."/>
            <person name="Larsen B.B."/>
            <person name="Gryseels S."/>
            <person name="Kraberger S."/>
            <person name="Rowsey D.M."/>
            <person name="Steger L."/>
            <person name="Yule K.M."/>
            <person name="Upham N.S."/>
            <person name="Worobey M."/>
            <person name="Van Doorslaer K."/>
            <person name="Varsani A."/>
        </authorList>
    </citation>
    <scope>NUCLEOTIDE SEQUENCE</scope>
    <source>
        <strain evidence="1">UA08Rod_4301</strain>
    </source>
</reference>
<protein>
    <submittedName>
        <fullName evidence="1">Uncharacterized protein</fullName>
    </submittedName>
</protein>
<sequence>MRASIYKFENREKFDYLLNTPFRSVILSSNVDKGCLFSFDDFKLDKITDDIAVLTLFYHCINRKSIYVSPFLLRFSFKFDKVSFNDLLFIINDISLDSNSPFLASLNKFVKDIALTSDLYDINIVKSIQF</sequence>
<organism evidence="1">
    <name type="scientific">Sigmofec virus UA08Rod_4301</name>
    <dbReference type="NCBI Taxonomy" id="2929398"/>
    <lineage>
        <taxon>Viruses</taxon>
        <taxon>Monodnaviria</taxon>
        <taxon>Sangervirae</taxon>
        <taxon>Phixviricota</taxon>
        <taxon>Malgrandaviricetes</taxon>
        <taxon>Petitvirales</taxon>
        <taxon>Microviridae</taxon>
    </lineage>
</organism>
<name>A0A976N1S9_9VIRU</name>
<evidence type="ECO:0000313" key="1">
    <source>
        <dbReference type="EMBL" id="UPW41301.1"/>
    </source>
</evidence>
<dbReference type="EMBL" id="OM869573">
    <property type="protein sequence ID" value="UPW41301.1"/>
    <property type="molecule type" value="Genomic_DNA"/>
</dbReference>
<accession>A0A976N1S9</accession>